<organism evidence="1 2">
    <name type="scientific">Tianweitania populi</name>
    <dbReference type="NCBI Taxonomy" id="1607949"/>
    <lineage>
        <taxon>Bacteria</taxon>
        <taxon>Pseudomonadati</taxon>
        <taxon>Pseudomonadota</taxon>
        <taxon>Alphaproteobacteria</taxon>
        <taxon>Hyphomicrobiales</taxon>
        <taxon>Phyllobacteriaceae</taxon>
        <taxon>Tianweitania</taxon>
    </lineage>
</organism>
<reference evidence="1" key="2">
    <citation type="submission" date="2020-09" db="EMBL/GenBank/DDBJ databases">
        <authorList>
            <person name="Sun Q."/>
            <person name="Kim S."/>
        </authorList>
    </citation>
    <scope>NUCLEOTIDE SEQUENCE</scope>
    <source>
        <strain evidence="1">KCTC 42249</strain>
    </source>
</reference>
<reference evidence="1" key="1">
    <citation type="journal article" date="2014" name="Int. J. Syst. Evol. Microbiol.">
        <title>Complete genome sequence of Corynebacterium casei LMG S-19264T (=DSM 44701T), isolated from a smear-ripened cheese.</title>
        <authorList>
            <consortium name="US DOE Joint Genome Institute (JGI-PGF)"/>
            <person name="Walter F."/>
            <person name="Albersmeier A."/>
            <person name="Kalinowski J."/>
            <person name="Ruckert C."/>
        </authorList>
    </citation>
    <scope>NUCLEOTIDE SEQUENCE</scope>
    <source>
        <strain evidence="1">KCTC 42249</strain>
    </source>
</reference>
<dbReference type="Proteomes" id="UP000630142">
    <property type="component" value="Unassembled WGS sequence"/>
</dbReference>
<dbReference type="EMBL" id="BMZQ01000001">
    <property type="protein sequence ID" value="GHD07706.1"/>
    <property type="molecule type" value="Genomic_DNA"/>
</dbReference>
<comment type="caution">
    <text evidence="1">The sequence shown here is derived from an EMBL/GenBank/DDBJ whole genome shotgun (WGS) entry which is preliminary data.</text>
</comment>
<protein>
    <submittedName>
        <fullName evidence="1">Uncharacterized protein</fullName>
    </submittedName>
</protein>
<sequence>MMEEPEGLRHFRTVWETFRDTPDRDLIITTVKMGDEQLMLNHALSKLWNDTSYLPNALRDEIIAELAEGRTVSQVIDGRRWEGNSRAYWKERVHRVSQAARALCPLIARRMVNPRPATPPR</sequence>
<accession>A0A8J3GJH6</accession>
<gene>
    <name evidence="1" type="ORF">GCM10016234_06430</name>
</gene>
<name>A0A8J3GJH6_9HYPH</name>
<evidence type="ECO:0000313" key="1">
    <source>
        <dbReference type="EMBL" id="GHD07706.1"/>
    </source>
</evidence>
<keyword evidence="2" id="KW-1185">Reference proteome</keyword>
<dbReference type="AlphaFoldDB" id="A0A8J3GJH6"/>
<proteinExistence type="predicted"/>
<evidence type="ECO:0000313" key="2">
    <source>
        <dbReference type="Proteomes" id="UP000630142"/>
    </source>
</evidence>
<dbReference type="RefSeq" id="WP_189501562.1">
    <property type="nucleotide sequence ID" value="NZ_BMZQ01000001.1"/>
</dbReference>